<evidence type="ECO:0000256" key="6">
    <source>
        <dbReference type="PROSITE-ProRule" id="PRU00182"/>
    </source>
</evidence>
<dbReference type="InterPro" id="IPR022801">
    <property type="entry name" value="Ribosomal_uS4"/>
</dbReference>
<dbReference type="GO" id="GO:0019843">
    <property type="term" value="F:rRNA binding"/>
    <property type="evidence" value="ECO:0007669"/>
    <property type="project" value="UniProtKB-KW"/>
</dbReference>
<dbReference type="GO" id="GO:0042274">
    <property type="term" value="P:ribosomal small subunit biogenesis"/>
    <property type="evidence" value="ECO:0007669"/>
    <property type="project" value="TreeGrafter"/>
</dbReference>
<dbReference type="InterPro" id="IPR001912">
    <property type="entry name" value="Ribosomal_uS4_N"/>
</dbReference>
<comment type="similarity">
    <text evidence="1">Belongs to the universal ribosomal protein uS4 family.</text>
</comment>
<dbReference type="AlphaFoldDB" id="A0AA86P0Z2"/>
<evidence type="ECO:0000256" key="2">
    <source>
        <dbReference type="ARBA" id="ARBA00022730"/>
    </source>
</evidence>
<evidence type="ECO:0000313" key="9">
    <source>
        <dbReference type="EMBL" id="CAI9924850.1"/>
    </source>
</evidence>
<dbReference type="InterPro" id="IPR036986">
    <property type="entry name" value="S4_RNA-bd_sf"/>
</dbReference>
<keyword evidence="2" id="KW-0699">rRNA-binding</keyword>
<organism evidence="10">
    <name type="scientific">Hexamita inflata</name>
    <dbReference type="NCBI Taxonomy" id="28002"/>
    <lineage>
        <taxon>Eukaryota</taxon>
        <taxon>Metamonada</taxon>
        <taxon>Diplomonadida</taxon>
        <taxon>Hexamitidae</taxon>
        <taxon>Hexamitinae</taxon>
        <taxon>Hexamita</taxon>
    </lineage>
</organism>
<keyword evidence="3 6" id="KW-0694">RNA-binding</keyword>
<dbReference type="PANTHER" id="PTHR11831">
    <property type="entry name" value="30S 40S RIBOSOMAL PROTEIN"/>
    <property type="match status" value="1"/>
</dbReference>
<evidence type="ECO:0000259" key="7">
    <source>
        <dbReference type="SMART" id="SM00363"/>
    </source>
</evidence>
<evidence type="ECO:0000256" key="3">
    <source>
        <dbReference type="ARBA" id="ARBA00022884"/>
    </source>
</evidence>
<dbReference type="NCBIfam" id="TIGR01018">
    <property type="entry name" value="uS4_arch"/>
    <property type="match status" value="1"/>
</dbReference>
<feature type="domain" description="Small ribosomal subunit protein uS4 N-terminal" evidence="8">
    <location>
        <begin position="8"/>
        <end position="108"/>
    </location>
</feature>
<dbReference type="PROSITE" id="PS50889">
    <property type="entry name" value="S4"/>
    <property type="match status" value="1"/>
</dbReference>
<proteinExistence type="inferred from homology"/>
<dbReference type="SUPFAM" id="SSF55174">
    <property type="entry name" value="Alpha-L RNA-binding motif"/>
    <property type="match status" value="1"/>
</dbReference>
<comment type="caution">
    <text evidence="10">The sequence shown here is derived from an EMBL/GenBank/DDBJ whole genome shotgun (WGS) entry which is preliminary data.</text>
</comment>
<evidence type="ECO:0000259" key="8">
    <source>
        <dbReference type="SMART" id="SM01390"/>
    </source>
</evidence>
<protein>
    <submittedName>
        <fullName evidence="10">Ribosomal protein S9</fullName>
    </submittedName>
    <submittedName>
        <fullName evidence="11">Ribosomal_protein S9</fullName>
    </submittedName>
</protein>
<dbReference type="Pfam" id="PF00163">
    <property type="entry name" value="Ribosomal_S4"/>
    <property type="match status" value="1"/>
</dbReference>
<dbReference type="EMBL" id="CAXDID020000521">
    <property type="protein sequence ID" value="CAL6099593.1"/>
    <property type="molecule type" value="Genomic_DNA"/>
</dbReference>
<evidence type="ECO:0000313" key="10">
    <source>
        <dbReference type="EMBL" id="CAI9929010.1"/>
    </source>
</evidence>
<dbReference type="SMART" id="SM00363">
    <property type="entry name" value="S4"/>
    <property type="match status" value="1"/>
</dbReference>
<dbReference type="Gene3D" id="3.10.290.10">
    <property type="entry name" value="RNA-binding S4 domain"/>
    <property type="match status" value="1"/>
</dbReference>
<dbReference type="EMBL" id="CATOUU010000424">
    <property type="protein sequence ID" value="CAI9929010.1"/>
    <property type="molecule type" value="Genomic_DNA"/>
</dbReference>
<dbReference type="PANTHER" id="PTHR11831:SF5">
    <property type="entry name" value="40S RIBOSOMAL PROTEIN S9"/>
    <property type="match status" value="1"/>
</dbReference>
<dbReference type="SMART" id="SM01390">
    <property type="entry name" value="Ribosomal_S4"/>
    <property type="match status" value="1"/>
</dbReference>
<name>A0AA86P0Z2_9EUKA</name>
<keyword evidence="13" id="KW-1185">Reference proteome</keyword>
<evidence type="ECO:0000313" key="12">
    <source>
        <dbReference type="EMBL" id="CAL6099593.1"/>
    </source>
</evidence>
<evidence type="ECO:0000256" key="4">
    <source>
        <dbReference type="ARBA" id="ARBA00022980"/>
    </source>
</evidence>
<reference evidence="11 13" key="2">
    <citation type="submission" date="2024-07" db="EMBL/GenBank/DDBJ databases">
        <authorList>
            <person name="Akdeniz Z."/>
        </authorList>
    </citation>
    <scope>NUCLEOTIDE SEQUENCE [LARGE SCALE GENOMIC DNA]</scope>
</reference>
<dbReference type="GO" id="GO:0003735">
    <property type="term" value="F:structural constituent of ribosome"/>
    <property type="evidence" value="ECO:0007669"/>
    <property type="project" value="InterPro"/>
</dbReference>
<evidence type="ECO:0000313" key="11">
    <source>
        <dbReference type="EMBL" id="CAL6004553.1"/>
    </source>
</evidence>
<keyword evidence="5" id="KW-0687">Ribonucleoprotein</keyword>
<gene>
    <name evidence="9" type="ORF">HINF_LOCUS12495</name>
    <name evidence="10" type="ORF">HINF_LOCUS16655</name>
    <name evidence="11" type="ORF">HINF_LOCUS18939</name>
    <name evidence="12" type="ORF">HINF_LOCUS70156</name>
</gene>
<dbReference type="NCBIfam" id="NF003139">
    <property type="entry name" value="PRK04051.1"/>
    <property type="match status" value="1"/>
</dbReference>
<evidence type="ECO:0000256" key="5">
    <source>
        <dbReference type="ARBA" id="ARBA00023274"/>
    </source>
</evidence>
<dbReference type="Pfam" id="PF01479">
    <property type="entry name" value="S4"/>
    <property type="match status" value="1"/>
</dbReference>
<sequence length="183" mass="21030">MPSVTRHRNSTKMYNTPRRPFVGARIKSELELVGKYGLRCKREIYRAKFMLRKIRSTARDLLTLESSDPKLKFEGDALLRRLHLLGVLDTDKNELDYVLSLKVEDLLKRRIQSVITDNNTTKSIHQARVWIKQGHIQVGSQIVNVPSFLVRTASEKYIKIAERSPFGANAKPGRCARKNANKK</sequence>
<dbReference type="Proteomes" id="UP001642409">
    <property type="component" value="Unassembled WGS sequence"/>
</dbReference>
<dbReference type="InterPro" id="IPR002942">
    <property type="entry name" value="S4_RNA-bd"/>
</dbReference>
<dbReference type="CDD" id="cd00165">
    <property type="entry name" value="S4"/>
    <property type="match status" value="1"/>
</dbReference>
<feature type="domain" description="RNA-binding S4" evidence="7">
    <location>
        <begin position="109"/>
        <end position="171"/>
    </location>
</feature>
<dbReference type="EMBL" id="CAXDID020000049">
    <property type="protein sequence ID" value="CAL6004553.1"/>
    <property type="molecule type" value="Genomic_DNA"/>
</dbReference>
<reference evidence="10" key="1">
    <citation type="submission" date="2023-06" db="EMBL/GenBank/DDBJ databases">
        <authorList>
            <person name="Kurt Z."/>
        </authorList>
    </citation>
    <scope>NUCLEOTIDE SEQUENCE</scope>
</reference>
<dbReference type="GO" id="GO:0006412">
    <property type="term" value="P:translation"/>
    <property type="evidence" value="ECO:0007669"/>
    <property type="project" value="InterPro"/>
</dbReference>
<dbReference type="InterPro" id="IPR005710">
    <property type="entry name" value="Ribosomal_uS4_euk/arc"/>
</dbReference>
<accession>A0AA86P0Z2</accession>
<dbReference type="GO" id="GO:0022627">
    <property type="term" value="C:cytosolic small ribosomal subunit"/>
    <property type="evidence" value="ECO:0007669"/>
    <property type="project" value="TreeGrafter"/>
</dbReference>
<keyword evidence="4 10" id="KW-0689">Ribosomal protein</keyword>
<dbReference type="EMBL" id="CATOUU010000324">
    <property type="protein sequence ID" value="CAI9924850.1"/>
    <property type="molecule type" value="Genomic_DNA"/>
</dbReference>
<evidence type="ECO:0000256" key="1">
    <source>
        <dbReference type="ARBA" id="ARBA00007465"/>
    </source>
</evidence>
<evidence type="ECO:0000313" key="13">
    <source>
        <dbReference type="Proteomes" id="UP001642409"/>
    </source>
</evidence>